<name>A0AAE3H712_9BACT</name>
<accession>A0AAE3H712</accession>
<dbReference type="AlphaFoldDB" id="A0AAE3H712"/>
<dbReference type="NCBIfam" id="TIGR02174">
    <property type="entry name" value="CXXU_selWTH"/>
    <property type="match status" value="1"/>
</dbReference>
<organism evidence="2 3">
    <name type="scientific">Lacihabitans soyangensis</name>
    <dbReference type="NCBI Taxonomy" id="869394"/>
    <lineage>
        <taxon>Bacteria</taxon>
        <taxon>Pseudomonadati</taxon>
        <taxon>Bacteroidota</taxon>
        <taxon>Cytophagia</taxon>
        <taxon>Cytophagales</taxon>
        <taxon>Leadbetterellaceae</taxon>
        <taxon>Lacihabitans</taxon>
    </lineage>
</organism>
<comment type="caution">
    <text evidence="2">The sequence shown here is derived from an EMBL/GenBank/DDBJ whole genome shotgun (WGS) entry which is preliminary data.</text>
</comment>
<dbReference type="SUPFAM" id="SSF52833">
    <property type="entry name" value="Thioredoxin-like"/>
    <property type="match status" value="1"/>
</dbReference>
<dbReference type="PANTHER" id="PTHR36417">
    <property type="entry name" value="SELENOPROTEIN DOMAIN PROTEIN (AFU_ORTHOLOGUE AFUA_1G05220)"/>
    <property type="match status" value="1"/>
</dbReference>
<keyword evidence="3" id="KW-1185">Reference proteome</keyword>
<dbReference type="Proteomes" id="UP001204144">
    <property type="component" value="Unassembled WGS sequence"/>
</dbReference>
<dbReference type="PANTHER" id="PTHR36417:SF2">
    <property type="entry name" value="SELENOPROTEIN DOMAIN PROTEIN (AFU_ORTHOLOGUE AFUA_1G05220)"/>
    <property type="match status" value="1"/>
</dbReference>
<evidence type="ECO:0000313" key="3">
    <source>
        <dbReference type="Proteomes" id="UP001204144"/>
    </source>
</evidence>
<dbReference type="Gene3D" id="3.40.30.10">
    <property type="entry name" value="Glutaredoxin"/>
    <property type="match status" value="1"/>
</dbReference>
<dbReference type="InterPro" id="IPR036249">
    <property type="entry name" value="Thioredoxin-like_sf"/>
</dbReference>
<gene>
    <name evidence="2" type="ORF">EGI31_20060</name>
</gene>
<proteinExistence type="predicted"/>
<keyword evidence="1" id="KW-0676">Redox-active center</keyword>
<evidence type="ECO:0000256" key="1">
    <source>
        <dbReference type="ARBA" id="ARBA00023284"/>
    </source>
</evidence>
<sequence length="92" mass="10591">MKHKITIEYCPKCNWMMRAAWLAQELLVTFEEEIELMSLKPSPSSGSFIISVEDTIVFDRKTYGGFAEPKVIKQLIRDFIAPDKNLGHSDKK</sequence>
<dbReference type="RefSeq" id="WP_255038927.1">
    <property type="nucleotide sequence ID" value="NZ_RJUF01000181.1"/>
</dbReference>
<protein>
    <submittedName>
        <fullName evidence="2">SelT/SelW/SelH family protein</fullName>
    </submittedName>
</protein>
<dbReference type="InterPro" id="IPR011893">
    <property type="entry name" value="Selenoprotein_Rdx-typ"/>
</dbReference>
<evidence type="ECO:0000313" key="2">
    <source>
        <dbReference type="EMBL" id="MCP9765236.1"/>
    </source>
</evidence>
<dbReference type="EMBL" id="RJUF01000181">
    <property type="protein sequence ID" value="MCP9765236.1"/>
    <property type="molecule type" value="Genomic_DNA"/>
</dbReference>
<reference evidence="2 3" key="1">
    <citation type="submission" date="2018-11" db="EMBL/GenBank/DDBJ databases">
        <title>Novel bacteria species description.</title>
        <authorList>
            <person name="Han J.-H."/>
        </authorList>
    </citation>
    <scope>NUCLEOTIDE SEQUENCE [LARGE SCALE GENOMIC DNA]</scope>
    <source>
        <strain evidence="2 3">KCTC23259</strain>
    </source>
</reference>
<dbReference type="Pfam" id="PF10262">
    <property type="entry name" value="Rdx"/>
    <property type="match status" value="1"/>
</dbReference>